<dbReference type="EMBL" id="SRLO01000079">
    <property type="protein sequence ID" value="TNN77817.1"/>
    <property type="molecule type" value="Genomic_DNA"/>
</dbReference>
<organism evidence="1 2">
    <name type="scientific">Liparis tanakae</name>
    <name type="common">Tanaka's snailfish</name>
    <dbReference type="NCBI Taxonomy" id="230148"/>
    <lineage>
        <taxon>Eukaryota</taxon>
        <taxon>Metazoa</taxon>
        <taxon>Chordata</taxon>
        <taxon>Craniata</taxon>
        <taxon>Vertebrata</taxon>
        <taxon>Euteleostomi</taxon>
        <taxon>Actinopterygii</taxon>
        <taxon>Neopterygii</taxon>
        <taxon>Teleostei</taxon>
        <taxon>Neoteleostei</taxon>
        <taxon>Acanthomorphata</taxon>
        <taxon>Eupercaria</taxon>
        <taxon>Perciformes</taxon>
        <taxon>Cottioidei</taxon>
        <taxon>Cottales</taxon>
        <taxon>Liparidae</taxon>
        <taxon>Liparis</taxon>
    </lineage>
</organism>
<proteinExistence type="predicted"/>
<sequence length="90" mass="9979">MENTFENHCPDAQNLKGFWVEPASLACGDLAQDLAGKRFKSHKNQAHVEATHADAVYYVSICHEDLVATSPCHSSWMSTVCGTLQWNLTN</sequence>
<name>A0A4Z2IJ44_9TELE</name>
<accession>A0A4Z2IJ44</accession>
<dbReference type="Proteomes" id="UP000314294">
    <property type="component" value="Unassembled WGS sequence"/>
</dbReference>
<reference evidence="1 2" key="1">
    <citation type="submission" date="2019-03" db="EMBL/GenBank/DDBJ databases">
        <title>First draft genome of Liparis tanakae, snailfish: a comprehensive survey of snailfish specific genes.</title>
        <authorList>
            <person name="Kim W."/>
            <person name="Song I."/>
            <person name="Jeong J.-H."/>
            <person name="Kim D."/>
            <person name="Kim S."/>
            <person name="Ryu S."/>
            <person name="Song J.Y."/>
            <person name="Lee S.K."/>
        </authorList>
    </citation>
    <scope>NUCLEOTIDE SEQUENCE [LARGE SCALE GENOMIC DNA]</scope>
    <source>
        <tissue evidence="1">Muscle</tissue>
    </source>
</reference>
<dbReference type="AlphaFoldDB" id="A0A4Z2IJ44"/>
<keyword evidence="2" id="KW-1185">Reference proteome</keyword>
<protein>
    <submittedName>
        <fullName evidence="1">Uncharacterized protein</fullName>
    </submittedName>
</protein>
<gene>
    <name evidence="1" type="ORF">EYF80_011874</name>
</gene>
<comment type="caution">
    <text evidence="1">The sequence shown here is derived from an EMBL/GenBank/DDBJ whole genome shotgun (WGS) entry which is preliminary data.</text>
</comment>
<evidence type="ECO:0000313" key="2">
    <source>
        <dbReference type="Proteomes" id="UP000314294"/>
    </source>
</evidence>
<evidence type="ECO:0000313" key="1">
    <source>
        <dbReference type="EMBL" id="TNN77817.1"/>
    </source>
</evidence>